<dbReference type="InterPro" id="IPR011009">
    <property type="entry name" value="Kinase-like_dom_sf"/>
</dbReference>
<dbReference type="Proteomes" id="UP000267536">
    <property type="component" value="Unassembled WGS sequence"/>
</dbReference>
<gene>
    <name evidence="2" type="ORF">EF294_04340</name>
</gene>
<keyword evidence="3" id="KW-1185">Reference proteome</keyword>
<reference evidence="2 3" key="1">
    <citation type="submission" date="2018-11" db="EMBL/GenBank/DDBJ databases">
        <title>Draft genome sequence of Gordonia sp. RS15-1S isolated from rice stems.</title>
        <authorList>
            <person name="Muangham S."/>
        </authorList>
    </citation>
    <scope>NUCLEOTIDE SEQUENCE [LARGE SCALE GENOMIC DNA]</scope>
    <source>
        <strain evidence="2 3">RS15-1S</strain>
    </source>
</reference>
<comment type="caution">
    <text evidence="2">The sequence shown here is derived from an EMBL/GenBank/DDBJ whole genome shotgun (WGS) entry which is preliminary data.</text>
</comment>
<dbReference type="Gene3D" id="1.20.1270.240">
    <property type="match status" value="1"/>
</dbReference>
<dbReference type="PANTHER" id="PTHR12149:SF8">
    <property type="entry name" value="PROTEIN-RIBULOSAMINE 3-KINASE"/>
    <property type="match status" value="1"/>
</dbReference>
<evidence type="ECO:0000256" key="1">
    <source>
        <dbReference type="PIRNR" id="PIRNR006221"/>
    </source>
</evidence>
<dbReference type="AlphaFoldDB" id="A0A3N4GX00"/>
<accession>A0A3N4GX00</accession>
<proteinExistence type="inferred from homology"/>
<keyword evidence="1" id="KW-0808">Transferase</keyword>
<sequence>MDNNVFRKTRSGADPDFFAAEAAGLSWLAEAGAPVVDVIAVWDCGIELQRLHSDLPDADAAREFGAALARMHDAGAESFGAPPAGYHGRQFIGERPLSSRTHASWGAFYAAERVEPYLESARRAGYLTADDEELTRSACAVIADGVFDDDEPPSRLHGDLWSGNVMWTPDGVVMIDPAAHGGHRETDLAMLVLFGCPHLDAIVSAYDQTRPLAAGWRDRIPLHQLHPLAVHAAGHGPSYGSALGRAAQATLALTR</sequence>
<dbReference type="PANTHER" id="PTHR12149">
    <property type="entry name" value="FRUCTOSAMINE 3 KINASE-RELATED PROTEIN"/>
    <property type="match status" value="1"/>
</dbReference>
<dbReference type="SUPFAM" id="SSF56112">
    <property type="entry name" value="Protein kinase-like (PK-like)"/>
    <property type="match status" value="1"/>
</dbReference>
<dbReference type="GO" id="GO:0016301">
    <property type="term" value="F:kinase activity"/>
    <property type="evidence" value="ECO:0007669"/>
    <property type="project" value="UniProtKB-UniRule"/>
</dbReference>
<organism evidence="2 3">
    <name type="scientific">Gordonia oryzae</name>
    <dbReference type="NCBI Taxonomy" id="2487349"/>
    <lineage>
        <taxon>Bacteria</taxon>
        <taxon>Bacillati</taxon>
        <taxon>Actinomycetota</taxon>
        <taxon>Actinomycetes</taxon>
        <taxon>Mycobacteriales</taxon>
        <taxon>Gordoniaceae</taxon>
        <taxon>Gordonia</taxon>
    </lineage>
</organism>
<dbReference type="EMBL" id="RKMH01000003">
    <property type="protein sequence ID" value="RPA65368.1"/>
    <property type="molecule type" value="Genomic_DNA"/>
</dbReference>
<evidence type="ECO:0000313" key="2">
    <source>
        <dbReference type="EMBL" id="RPA65368.1"/>
    </source>
</evidence>
<dbReference type="InterPro" id="IPR016477">
    <property type="entry name" value="Fructo-/Ketosamine-3-kinase"/>
</dbReference>
<dbReference type="Gene3D" id="3.30.200.20">
    <property type="entry name" value="Phosphorylase Kinase, domain 1"/>
    <property type="match status" value="1"/>
</dbReference>
<keyword evidence="1 2" id="KW-0418">Kinase</keyword>
<name>A0A3N4GX00_9ACTN</name>
<dbReference type="PIRSF" id="PIRSF006221">
    <property type="entry name" value="Ketosamine-3-kinase"/>
    <property type="match status" value="1"/>
</dbReference>
<dbReference type="OrthoDB" id="5291879at2"/>
<protein>
    <submittedName>
        <fullName evidence="2">Fructosamine kinase</fullName>
    </submittedName>
</protein>
<evidence type="ECO:0000313" key="3">
    <source>
        <dbReference type="Proteomes" id="UP000267536"/>
    </source>
</evidence>
<dbReference type="Gene3D" id="1.10.510.10">
    <property type="entry name" value="Transferase(Phosphotransferase) domain 1"/>
    <property type="match status" value="1"/>
</dbReference>
<comment type="similarity">
    <text evidence="1">Belongs to the fructosamine kinase family.</text>
</comment>
<dbReference type="Pfam" id="PF03881">
    <property type="entry name" value="Fructosamin_kin"/>
    <property type="match status" value="1"/>
</dbReference>